<dbReference type="InterPro" id="IPR000847">
    <property type="entry name" value="LysR_HTH_N"/>
</dbReference>
<dbReference type="InterPro" id="IPR050950">
    <property type="entry name" value="HTH-type_LysR_regulators"/>
</dbReference>
<evidence type="ECO:0000256" key="2">
    <source>
        <dbReference type="ARBA" id="ARBA00023015"/>
    </source>
</evidence>
<keyword evidence="4" id="KW-0804">Transcription</keyword>
<dbReference type="GO" id="GO:0005829">
    <property type="term" value="C:cytosol"/>
    <property type="evidence" value="ECO:0007669"/>
    <property type="project" value="TreeGrafter"/>
</dbReference>
<dbReference type="PANTHER" id="PTHR30419">
    <property type="entry name" value="HTH-TYPE TRANSCRIPTIONAL REGULATOR YBHD"/>
    <property type="match status" value="1"/>
</dbReference>
<organism evidence="6 7">
    <name type="scientific">Aerococcus viridans</name>
    <dbReference type="NCBI Taxonomy" id="1377"/>
    <lineage>
        <taxon>Bacteria</taxon>
        <taxon>Bacillati</taxon>
        <taxon>Bacillota</taxon>
        <taxon>Bacilli</taxon>
        <taxon>Lactobacillales</taxon>
        <taxon>Aerococcaceae</taxon>
        <taxon>Aerococcus</taxon>
    </lineage>
</organism>
<dbReference type="InterPro" id="IPR036388">
    <property type="entry name" value="WH-like_DNA-bd_sf"/>
</dbReference>
<dbReference type="SUPFAM" id="SSF46785">
    <property type="entry name" value="Winged helix' DNA-binding domain"/>
    <property type="match status" value="1"/>
</dbReference>
<dbReference type="Proteomes" id="UP000192813">
    <property type="component" value="Unassembled WGS sequence"/>
</dbReference>
<dbReference type="Gene3D" id="3.40.190.290">
    <property type="match status" value="1"/>
</dbReference>
<dbReference type="Pfam" id="PF00126">
    <property type="entry name" value="HTH_1"/>
    <property type="match status" value="1"/>
</dbReference>
<feature type="domain" description="HTH lysR-type" evidence="5">
    <location>
        <begin position="1"/>
        <end position="59"/>
    </location>
</feature>
<comment type="caution">
    <text evidence="6">The sequence shown here is derived from an EMBL/GenBank/DDBJ whole genome shotgun (WGS) entry which is preliminary data.</text>
</comment>
<reference evidence="7" key="1">
    <citation type="submission" date="2017-12" db="EMBL/GenBank/DDBJ databases">
        <title>FDA dAtabase for Regulatory Grade micrObial Sequences (FDA-ARGOS): Supporting development and validation of Infectious Disease Dx tests.</title>
        <authorList>
            <person name="Hoffmann M."/>
            <person name="Allard M."/>
            <person name="Evans P."/>
            <person name="Brown E."/>
            <person name="Tallon L."/>
            <person name="Sadzewicz L."/>
            <person name="Sengamalay N."/>
            <person name="Ott S."/>
            <person name="Godinez A."/>
            <person name="Nagaraj S."/>
            <person name="Vavikolanu K."/>
            <person name="Aluvathingal J."/>
            <person name="Nadendla S."/>
            <person name="Sichtig H."/>
        </authorList>
    </citation>
    <scope>NUCLEOTIDE SEQUENCE [LARGE SCALE GENOMIC DNA]</scope>
    <source>
        <strain evidence="7">FDAARGOS_249</strain>
    </source>
</reference>
<dbReference type="SUPFAM" id="SSF53850">
    <property type="entry name" value="Periplasmic binding protein-like II"/>
    <property type="match status" value="1"/>
</dbReference>
<accession>A0A2J9PQZ2</accession>
<keyword evidence="3" id="KW-0238">DNA-binding</keyword>
<dbReference type="RefSeq" id="WP_083067788.1">
    <property type="nucleotide sequence ID" value="NZ_NBTM02000001.1"/>
</dbReference>
<gene>
    <name evidence="6" type="ORF">A6J77_001725</name>
</gene>
<dbReference type="PANTHER" id="PTHR30419:SF8">
    <property type="entry name" value="NITROGEN ASSIMILATION TRANSCRIPTIONAL ACTIVATOR-RELATED"/>
    <property type="match status" value="1"/>
</dbReference>
<proteinExistence type="inferred from homology"/>
<dbReference type="EMBL" id="NBTM02000001">
    <property type="protein sequence ID" value="PNL92420.1"/>
    <property type="molecule type" value="Genomic_DNA"/>
</dbReference>
<evidence type="ECO:0000259" key="5">
    <source>
        <dbReference type="PROSITE" id="PS50931"/>
    </source>
</evidence>
<evidence type="ECO:0000313" key="7">
    <source>
        <dbReference type="Proteomes" id="UP000192813"/>
    </source>
</evidence>
<comment type="similarity">
    <text evidence="1">Belongs to the LysR transcriptional regulatory family.</text>
</comment>
<dbReference type="GO" id="GO:0003677">
    <property type="term" value="F:DNA binding"/>
    <property type="evidence" value="ECO:0007669"/>
    <property type="project" value="UniProtKB-KW"/>
</dbReference>
<sequence>MNILQLYYFVNIVDCNFNLSLAAKKIHISQPALSQFISTVERDHEIELFNRKNSRLQGLTTAGKEVYEYAIKILALSDELDHIIHYESLRQKGTIRIGLPSLILETYFAAYFPKLSVENMEIQISISEDGSHALRQKLIKDDLDIAILIEPTLLDEKVYEQHTICFDEMVAFLSQNNPLAKKNCLNWRNLDKYPLATFNSSFMTHQLVSEKLEENHLDSQILFTSSSWSYLMDATQDTDIVTILPRPVEKHLNRDLSTIRKFKDPIPFNFTICRARHEKHEPLKDYIFNQIVSNFAPANT</sequence>
<protein>
    <submittedName>
        <fullName evidence="6">LysR family transcriptional regulator</fullName>
    </submittedName>
</protein>
<keyword evidence="2" id="KW-0805">Transcription regulation</keyword>
<dbReference type="PROSITE" id="PS50931">
    <property type="entry name" value="HTH_LYSR"/>
    <property type="match status" value="1"/>
</dbReference>
<dbReference type="Gene3D" id="1.10.10.10">
    <property type="entry name" value="Winged helix-like DNA-binding domain superfamily/Winged helix DNA-binding domain"/>
    <property type="match status" value="1"/>
</dbReference>
<name>A0A2J9PQZ2_9LACT</name>
<evidence type="ECO:0000313" key="6">
    <source>
        <dbReference type="EMBL" id="PNL92420.1"/>
    </source>
</evidence>
<dbReference type="GO" id="GO:0003700">
    <property type="term" value="F:DNA-binding transcription factor activity"/>
    <property type="evidence" value="ECO:0007669"/>
    <property type="project" value="InterPro"/>
</dbReference>
<evidence type="ECO:0000256" key="1">
    <source>
        <dbReference type="ARBA" id="ARBA00009437"/>
    </source>
</evidence>
<evidence type="ECO:0000256" key="4">
    <source>
        <dbReference type="ARBA" id="ARBA00023163"/>
    </source>
</evidence>
<dbReference type="AlphaFoldDB" id="A0A2J9PQZ2"/>
<evidence type="ECO:0000256" key="3">
    <source>
        <dbReference type="ARBA" id="ARBA00023125"/>
    </source>
</evidence>
<dbReference type="CDD" id="cd05466">
    <property type="entry name" value="PBP2_LTTR_substrate"/>
    <property type="match status" value="1"/>
</dbReference>
<dbReference type="PRINTS" id="PR00039">
    <property type="entry name" value="HTHLYSR"/>
</dbReference>
<dbReference type="Pfam" id="PF03466">
    <property type="entry name" value="LysR_substrate"/>
    <property type="match status" value="1"/>
</dbReference>
<dbReference type="InterPro" id="IPR005119">
    <property type="entry name" value="LysR_subst-bd"/>
</dbReference>
<dbReference type="InterPro" id="IPR036390">
    <property type="entry name" value="WH_DNA-bd_sf"/>
</dbReference>